<comment type="caution">
    <text evidence="2">The sequence shown here is derived from an EMBL/GenBank/DDBJ whole genome shotgun (WGS) entry which is preliminary data.</text>
</comment>
<keyword evidence="3" id="KW-1185">Reference proteome</keyword>
<organism evidence="2 3">
    <name type="scientific">Caerostris extrusa</name>
    <name type="common">Bark spider</name>
    <name type="synonym">Caerostris bankana</name>
    <dbReference type="NCBI Taxonomy" id="172846"/>
    <lineage>
        <taxon>Eukaryota</taxon>
        <taxon>Metazoa</taxon>
        <taxon>Ecdysozoa</taxon>
        <taxon>Arthropoda</taxon>
        <taxon>Chelicerata</taxon>
        <taxon>Arachnida</taxon>
        <taxon>Araneae</taxon>
        <taxon>Araneomorphae</taxon>
        <taxon>Entelegynae</taxon>
        <taxon>Araneoidea</taxon>
        <taxon>Araneidae</taxon>
        <taxon>Caerostris</taxon>
    </lineage>
</organism>
<gene>
    <name evidence="2" type="ORF">CEXT_70121</name>
</gene>
<feature type="region of interest" description="Disordered" evidence="1">
    <location>
        <begin position="127"/>
        <end position="158"/>
    </location>
</feature>
<dbReference type="AlphaFoldDB" id="A0AAV4U6S9"/>
<accession>A0AAV4U6S9</accession>
<feature type="compositionally biased region" description="Gly residues" evidence="1">
    <location>
        <begin position="148"/>
        <end position="158"/>
    </location>
</feature>
<protein>
    <submittedName>
        <fullName evidence="2">Uncharacterized protein</fullName>
    </submittedName>
</protein>
<reference evidence="2 3" key="1">
    <citation type="submission" date="2021-06" db="EMBL/GenBank/DDBJ databases">
        <title>Caerostris extrusa draft genome.</title>
        <authorList>
            <person name="Kono N."/>
            <person name="Arakawa K."/>
        </authorList>
    </citation>
    <scope>NUCLEOTIDE SEQUENCE [LARGE SCALE GENOMIC DNA]</scope>
</reference>
<sequence length="158" mass="16835">MSNTGPEQPTIGKNIFYENIETIPSLNAALSTNLSFSLGDLTPTTTGESIASQILAACIRNVPAKKPILPGTHCPRQENDPPRRPQTFHPPRHFNPRYTHPRNCTINAKSASRTLLHSTTFSAFIYSSGGKGEDPVLEIPPVADPSREGGGGSGEGGS</sequence>
<dbReference type="EMBL" id="BPLR01012365">
    <property type="protein sequence ID" value="GIY53416.1"/>
    <property type="molecule type" value="Genomic_DNA"/>
</dbReference>
<feature type="region of interest" description="Disordered" evidence="1">
    <location>
        <begin position="69"/>
        <end position="100"/>
    </location>
</feature>
<name>A0AAV4U6S9_CAEEX</name>
<evidence type="ECO:0000313" key="3">
    <source>
        <dbReference type="Proteomes" id="UP001054945"/>
    </source>
</evidence>
<evidence type="ECO:0000313" key="2">
    <source>
        <dbReference type="EMBL" id="GIY53416.1"/>
    </source>
</evidence>
<proteinExistence type="predicted"/>
<evidence type="ECO:0000256" key="1">
    <source>
        <dbReference type="SAM" id="MobiDB-lite"/>
    </source>
</evidence>
<dbReference type="Proteomes" id="UP001054945">
    <property type="component" value="Unassembled WGS sequence"/>
</dbReference>